<evidence type="ECO:0000313" key="2">
    <source>
        <dbReference type="Proteomes" id="UP001302602"/>
    </source>
</evidence>
<name>A0AAN6UC30_9PEZI</name>
<accession>A0AAN6UC30</accession>
<comment type="caution">
    <text evidence="1">The sequence shown here is derived from an EMBL/GenBank/DDBJ whole genome shotgun (WGS) entry which is preliminary data.</text>
</comment>
<sequence length="158" mass="16473">MFFADFAPNLVGKRPVFMSVSGGTRQTEYKLPIFDLEANLDYQYTMAMAKPNLSQSPTSRWATLSCKGVTVLTGSADRGPANQLTYCIDRDNPKNSRISEGHFASVFPASCLWVTSVGGTQFLPVANGSAGVSSCPGETAFDNNSTVSSGAGAGGGGG</sequence>
<dbReference type="PANTHER" id="PTHR14218:SF15">
    <property type="entry name" value="TRIPEPTIDYL-PEPTIDASE 1"/>
    <property type="match status" value="1"/>
</dbReference>
<dbReference type="GO" id="GO:0006508">
    <property type="term" value="P:proteolysis"/>
    <property type="evidence" value="ECO:0007669"/>
    <property type="project" value="InterPro"/>
</dbReference>
<dbReference type="Proteomes" id="UP001302602">
    <property type="component" value="Unassembled WGS sequence"/>
</dbReference>
<protein>
    <submittedName>
        <fullName evidence="1">Uncharacterized protein</fullName>
    </submittedName>
</protein>
<dbReference type="InterPro" id="IPR050819">
    <property type="entry name" value="Tripeptidyl-peptidase_I"/>
</dbReference>
<reference evidence="1" key="1">
    <citation type="journal article" date="2023" name="Mol. Phylogenet. Evol.">
        <title>Genome-scale phylogeny and comparative genomics of the fungal order Sordariales.</title>
        <authorList>
            <person name="Hensen N."/>
            <person name="Bonometti L."/>
            <person name="Westerberg I."/>
            <person name="Brannstrom I.O."/>
            <person name="Guillou S."/>
            <person name="Cros-Aarteil S."/>
            <person name="Calhoun S."/>
            <person name="Haridas S."/>
            <person name="Kuo A."/>
            <person name="Mondo S."/>
            <person name="Pangilinan J."/>
            <person name="Riley R."/>
            <person name="LaButti K."/>
            <person name="Andreopoulos B."/>
            <person name="Lipzen A."/>
            <person name="Chen C."/>
            <person name="Yan M."/>
            <person name="Daum C."/>
            <person name="Ng V."/>
            <person name="Clum A."/>
            <person name="Steindorff A."/>
            <person name="Ohm R.A."/>
            <person name="Martin F."/>
            <person name="Silar P."/>
            <person name="Natvig D.O."/>
            <person name="Lalanne C."/>
            <person name="Gautier V."/>
            <person name="Ament-Velasquez S.L."/>
            <person name="Kruys A."/>
            <person name="Hutchinson M.I."/>
            <person name="Powell A.J."/>
            <person name="Barry K."/>
            <person name="Miller A.N."/>
            <person name="Grigoriev I.V."/>
            <person name="Debuchy R."/>
            <person name="Gladieux P."/>
            <person name="Hiltunen Thoren M."/>
            <person name="Johannesson H."/>
        </authorList>
    </citation>
    <scope>NUCLEOTIDE SEQUENCE</scope>
    <source>
        <strain evidence="1">CBS 731.68</strain>
    </source>
</reference>
<dbReference type="RefSeq" id="XP_062653577.1">
    <property type="nucleotide sequence ID" value="XM_062795982.1"/>
</dbReference>
<dbReference type="GO" id="GO:0008240">
    <property type="term" value="F:tripeptidyl-peptidase activity"/>
    <property type="evidence" value="ECO:0007669"/>
    <property type="project" value="TreeGrafter"/>
</dbReference>
<dbReference type="PANTHER" id="PTHR14218">
    <property type="entry name" value="PROTEASE S8 TRIPEPTIDYL PEPTIDASE I CLN2"/>
    <property type="match status" value="1"/>
</dbReference>
<dbReference type="GO" id="GO:0004252">
    <property type="term" value="F:serine-type endopeptidase activity"/>
    <property type="evidence" value="ECO:0007669"/>
    <property type="project" value="InterPro"/>
</dbReference>
<evidence type="ECO:0000313" key="1">
    <source>
        <dbReference type="EMBL" id="KAK4129806.1"/>
    </source>
</evidence>
<reference evidence="1" key="2">
    <citation type="submission" date="2023-05" db="EMBL/GenBank/DDBJ databases">
        <authorList>
            <consortium name="Lawrence Berkeley National Laboratory"/>
            <person name="Steindorff A."/>
            <person name="Hensen N."/>
            <person name="Bonometti L."/>
            <person name="Westerberg I."/>
            <person name="Brannstrom I.O."/>
            <person name="Guillou S."/>
            <person name="Cros-Aarteil S."/>
            <person name="Calhoun S."/>
            <person name="Haridas S."/>
            <person name="Kuo A."/>
            <person name="Mondo S."/>
            <person name="Pangilinan J."/>
            <person name="Riley R."/>
            <person name="Labutti K."/>
            <person name="Andreopoulos B."/>
            <person name="Lipzen A."/>
            <person name="Chen C."/>
            <person name="Yanf M."/>
            <person name="Daum C."/>
            <person name="Ng V."/>
            <person name="Clum A."/>
            <person name="Ohm R."/>
            <person name="Martin F."/>
            <person name="Silar P."/>
            <person name="Natvig D."/>
            <person name="Lalanne C."/>
            <person name="Gautier V."/>
            <person name="Ament-Velasquez S.L."/>
            <person name="Kruys A."/>
            <person name="Hutchinson M.I."/>
            <person name="Powell A.J."/>
            <person name="Barry K."/>
            <person name="Miller A.N."/>
            <person name="Grigoriev I.V."/>
            <person name="Debuchy R."/>
            <person name="Gladieux P."/>
            <person name="Thoren M.H."/>
            <person name="Johannesson H."/>
        </authorList>
    </citation>
    <scope>NUCLEOTIDE SEQUENCE</scope>
    <source>
        <strain evidence="1">CBS 731.68</strain>
    </source>
</reference>
<proteinExistence type="predicted"/>
<gene>
    <name evidence="1" type="ORF">N657DRAFT_677374</name>
</gene>
<dbReference type="GeneID" id="87832750"/>
<dbReference type="InterPro" id="IPR036852">
    <property type="entry name" value="Peptidase_S8/S53_dom_sf"/>
</dbReference>
<organism evidence="1 2">
    <name type="scientific">Parathielavia appendiculata</name>
    <dbReference type="NCBI Taxonomy" id="2587402"/>
    <lineage>
        <taxon>Eukaryota</taxon>
        <taxon>Fungi</taxon>
        <taxon>Dikarya</taxon>
        <taxon>Ascomycota</taxon>
        <taxon>Pezizomycotina</taxon>
        <taxon>Sordariomycetes</taxon>
        <taxon>Sordariomycetidae</taxon>
        <taxon>Sordariales</taxon>
        <taxon>Chaetomiaceae</taxon>
        <taxon>Parathielavia</taxon>
    </lineage>
</organism>
<dbReference type="Gene3D" id="3.40.50.200">
    <property type="entry name" value="Peptidase S8/S53 domain"/>
    <property type="match status" value="1"/>
</dbReference>
<dbReference type="AlphaFoldDB" id="A0AAN6UC30"/>
<dbReference type="EMBL" id="MU853223">
    <property type="protein sequence ID" value="KAK4129806.1"/>
    <property type="molecule type" value="Genomic_DNA"/>
</dbReference>
<keyword evidence="2" id="KW-1185">Reference proteome</keyword>
<dbReference type="SUPFAM" id="SSF52743">
    <property type="entry name" value="Subtilisin-like"/>
    <property type="match status" value="1"/>
</dbReference>